<gene>
    <name evidence="1" type="ORF">BGAL_0224g00100</name>
</gene>
<sequence>MSTQAQSQHYKEYMQHVHINTPATSVLPKHIVELIKKKLRTGEEGGLVVKSQEFEIVIKSALPAVHLFEAH</sequence>
<dbReference type="EMBL" id="PQXL01000224">
    <property type="protein sequence ID" value="THV48848.1"/>
    <property type="molecule type" value="Genomic_DNA"/>
</dbReference>
<protein>
    <submittedName>
        <fullName evidence="1">Uncharacterized protein</fullName>
    </submittedName>
</protein>
<proteinExistence type="predicted"/>
<dbReference type="OrthoDB" id="3554315at2759"/>
<comment type="caution">
    <text evidence="1">The sequence shown here is derived from an EMBL/GenBank/DDBJ whole genome shotgun (WGS) entry which is preliminary data.</text>
</comment>
<evidence type="ECO:0000313" key="2">
    <source>
        <dbReference type="Proteomes" id="UP000308671"/>
    </source>
</evidence>
<reference evidence="1 2" key="1">
    <citation type="submission" date="2017-12" db="EMBL/GenBank/DDBJ databases">
        <title>Comparative genomics of Botrytis spp.</title>
        <authorList>
            <person name="Valero-Jimenez C.A."/>
            <person name="Tapia P."/>
            <person name="Veloso J."/>
            <person name="Silva-Moreno E."/>
            <person name="Staats M."/>
            <person name="Valdes J.H."/>
            <person name="Van Kan J.A.L."/>
        </authorList>
    </citation>
    <scope>NUCLEOTIDE SEQUENCE [LARGE SCALE GENOMIC DNA]</scope>
    <source>
        <strain evidence="1 2">MUCL435</strain>
    </source>
</reference>
<evidence type="ECO:0000313" key="1">
    <source>
        <dbReference type="EMBL" id="THV48848.1"/>
    </source>
</evidence>
<organism evidence="1 2">
    <name type="scientific">Botrytis galanthina</name>
    <dbReference type="NCBI Taxonomy" id="278940"/>
    <lineage>
        <taxon>Eukaryota</taxon>
        <taxon>Fungi</taxon>
        <taxon>Dikarya</taxon>
        <taxon>Ascomycota</taxon>
        <taxon>Pezizomycotina</taxon>
        <taxon>Leotiomycetes</taxon>
        <taxon>Helotiales</taxon>
        <taxon>Sclerotiniaceae</taxon>
        <taxon>Botrytis</taxon>
    </lineage>
</organism>
<dbReference type="AlphaFoldDB" id="A0A4S8QUH1"/>
<keyword evidence="2" id="KW-1185">Reference proteome</keyword>
<dbReference type="Proteomes" id="UP000308671">
    <property type="component" value="Unassembled WGS sequence"/>
</dbReference>
<name>A0A4S8QUH1_9HELO</name>
<accession>A0A4S8QUH1</accession>